<dbReference type="Proteomes" id="UP000298588">
    <property type="component" value="Chromosome"/>
</dbReference>
<keyword evidence="2" id="KW-1133">Transmembrane helix</keyword>
<dbReference type="AlphaFoldDB" id="A0A4D7QID5"/>
<feature type="region of interest" description="Disordered" evidence="1">
    <location>
        <begin position="1"/>
        <end position="23"/>
    </location>
</feature>
<feature type="transmembrane region" description="Helical" evidence="2">
    <location>
        <begin position="37"/>
        <end position="57"/>
    </location>
</feature>
<accession>A0A4D7QID5</accession>
<evidence type="ECO:0000313" key="5">
    <source>
        <dbReference type="Proteomes" id="UP000298588"/>
    </source>
</evidence>
<evidence type="ECO:0000313" key="4">
    <source>
        <dbReference type="EMBL" id="QCK85107.1"/>
    </source>
</evidence>
<feature type="transmembrane region" description="Helical" evidence="2">
    <location>
        <begin position="242"/>
        <end position="260"/>
    </location>
</feature>
<feature type="transmembrane region" description="Helical" evidence="2">
    <location>
        <begin position="127"/>
        <end position="146"/>
    </location>
</feature>
<feature type="domain" description="Heparan-alpha-glucosaminide N-acetyltransferase catalytic" evidence="3">
    <location>
        <begin position="28"/>
        <end position="250"/>
    </location>
</feature>
<gene>
    <name evidence="4" type="ORF">E8L99_04605</name>
</gene>
<evidence type="ECO:0000259" key="3">
    <source>
        <dbReference type="Pfam" id="PF07786"/>
    </source>
</evidence>
<sequence length="341" mass="36930">MPSVARSRPMTEDQTMIPSSTLSPPSRRLDMIDALRGVALLGMFAYHLSWDLAYLGFVRQSLPFEPAMAWFAHAVAGSFLALAGAGLVLADDRGRDRAAYLRRLALVAGAATLVTIVSYFAMPQAMVTFGILHLIALMSVLGLPFLRMPRVVAALAAIVVAALPLAFRSPAFDHPTLAWLGLSTTSPNSIDFVPLFPWAAAVLAGIVAMRAILESLPDGAWAHWRAEGRFTRLLVWGGRRSLWIYLVHQPVFLALLFGLANVTGVRPATVDRGELFMNDCRSNCAASGGSADICQRACSCTADNARAAGLWDRLITNRLTPEQTTQIGEMARACVPQRRRG</sequence>
<name>A0A4D7QID5_9HYPH</name>
<evidence type="ECO:0000256" key="1">
    <source>
        <dbReference type="SAM" id="MobiDB-lite"/>
    </source>
</evidence>
<feature type="transmembrane region" description="Helical" evidence="2">
    <location>
        <begin position="153"/>
        <end position="172"/>
    </location>
</feature>
<evidence type="ECO:0000256" key="2">
    <source>
        <dbReference type="SAM" id="Phobius"/>
    </source>
</evidence>
<dbReference type="KEGG" id="paqt:E8L99_04605"/>
<organism evidence="4 5">
    <name type="scientific">Phreatobacter aquaticus</name>
    <dbReference type="NCBI Taxonomy" id="2570229"/>
    <lineage>
        <taxon>Bacteria</taxon>
        <taxon>Pseudomonadati</taxon>
        <taxon>Pseudomonadota</taxon>
        <taxon>Alphaproteobacteria</taxon>
        <taxon>Hyphomicrobiales</taxon>
        <taxon>Phreatobacteraceae</taxon>
        <taxon>Phreatobacter</taxon>
    </lineage>
</organism>
<feature type="transmembrane region" description="Helical" evidence="2">
    <location>
        <begin position="69"/>
        <end position="89"/>
    </location>
</feature>
<feature type="transmembrane region" description="Helical" evidence="2">
    <location>
        <begin position="101"/>
        <end position="121"/>
    </location>
</feature>
<proteinExistence type="predicted"/>
<reference evidence="4 5" key="1">
    <citation type="submission" date="2019-04" db="EMBL/GenBank/DDBJ databases">
        <title>Phreatobacter aquaticus sp. nov.</title>
        <authorList>
            <person name="Choi A."/>
            <person name="Baek K."/>
        </authorList>
    </citation>
    <scope>NUCLEOTIDE SEQUENCE [LARGE SCALE GENOMIC DNA]</scope>
    <source>
        <strain evidence="4 5">NMCR1094</strain>
    </source>
</reference>
<keyword evidence="2" id="KW-0812">Transmembrane</keyword>
<keyword evidence="2" id="KW-0472">Membrane</keyword>
<dbReference type="Pfam" id="PF07786">
    <property type="entry name" value="HGSNAT_cat"/>
    <property type="match status" value="1"/>
</dbReference>
<dbReference type="InterPro" id="IPR012429">
    <property type="entry name" value="HGSNAT_cat"/>
</dbReference>
<feature type="transmembrane region" description="Helical" evidence="2">
    <location>
        <begin position="192"/>
        <end position="213"/>
    </location>
</feature>
<dbReference type="OrthoDB" id="9807591at2"/>
<keyword evidence="5" id="KW-1185">Reference proteome</keyword>
<protein>
    <submittedName>
        <fullName evidence="4">DUF1624 domain-containing protein</fullName>
    </submittedName>
</protein>
<dbReference type="EMBL" id="CP039865">
    <property type="protein sequence ID" value="QCK85107.1"/>
    <property type="molecule type" value="Genomic_DNA"/>
</dbReference>